<keyword evidence="2" id="KW-0472">Membrane</keyword>
<dbReference type="GO" id="GO:0008643">
    <property type="term" value="P:carbohydrate transport"/>
    <property type="evidence" value="ECO:0007669"/>
    <property type="project" value="InterPro"/>
</dbReference>
<dbReference type="EMBL" id="FLMQ01000045">
    <property type="protein sequence ID" value="SBP87221.1"/>
    <property type="molecule type" value="Genomic_DNA"/>
</dbReference>
<dbReference type="PANTHER" id="PTHR11328:SF24">
    <property type="entry name" value="MAJOR FACILITATOR SUPERFAMILY (MFS) PROFILE DOMAIN-CONTAINING PROTEIN"/>
    <property type="match status" value="1"/>
</dbReference>
<dbReference type="GO" id="GO:0005886">
    <property type="term" value="C:plasma membrane"/>
    <property type="evidence" value="ECO:0007669"/>
    <property type="project" value="TreeGrafter"/>
</dbReference>
<dbReference type="Proteomes" id="UP000214566">
    <property type="component" value="Unassembled WGS sequence"/>
</dbReference>
<dbReference type="InterPro" id="IPR036259">
    <property type="entry name" value="MFS_trans_sf"/>
</dbReference>
<feature type="transmembrane region" description="Helical" evidence="2">
    <location>
        <begin position="310"/>
        <end position="327"/>
    </location>
</feature>
<keyword evidence="2" id="KW-0812">Transmembrane</keyword>
<dbReference type="Pfam" id="PF13347">
    <property type="entry name" value="MFS_2"/>
    <property type="match status" value="1"/>
</dbReference>
<protein>
    <submittedName>
        <fullName evidence="3">Major facilitator superfamily MFS_1</fullName>
    </submittedName>
</protein>
<dbReference type="GO" id="GO:0015293">
    <property type="term" value="F:symporter activity"/>
    <property type="evidence" value="ECO:0007669"/>
    <property type="project" value="InterPro"/>
</dbReference>
<feature type="transmembrane region" description="Helical" evidence="2">
    <location>
        <begin position="196"/>
        <end position="214"/>
    </location>
</feature>
<feature type="transmembrane region" description="Helical" evidence="2">
    <location>
        <begin position="65"/>
        <end position="82"/>
    </location>
</feature>
<comment type="similarity">
    <text evidence="1">Belongs to the sodium:galactoside symporter (TC 2.A.2) family.</text>
</comment>
<name>A0A238D1T9_THIDL</name>
<feature type="transmembrane region" description="Helical" evidence="2">
    <location>
        <begin position="32"/>
        <end position="53"/>
    </location>
</feature>
<evidence type="ECO:0000313" key="4">
    <source>
        <dbReference type="Proteomes" id="UP000214566"/>
    </source>
</evidence>
<feature type="transmembrane region" description="Helical" evidence="2">
    <location>
        <begin position="133"/>
        <end position="151"/>
    </location>
</feature>
<dbReference type="InterPro" id="IPR039672">
    <property type="entry name" value="MFS_2"/>
</dbReference>
<dbReference type="SUPFAM" id="SSF103473">
    <property type="entry name" value="MFS general substrate transporter"/>
    <property type="match status" value="1"/>
</dbReference>
<evidence type="ECO:0000256" key="1">
    <source>
        <dbReference type="ARBA" id="ARBA00009617"/>
    </source>
</evidence>
<dbReference type="RefSeq" id="WP_245845488.1">
    <property type="nucleotide sequence ID" value="NZ_LT592170.1"/>
</dbReference>
<dbReference type="Gene3D" id="1.20.1250.20">
    <property type="entry name" value="MFS general substrate transporter like domains"/>
    <property type="match status" value="1"/>
</dbReference>
<keyword evidence="2" id="KW-1133">Transmembrane helix</keyword>
<reference evidence="3 4" key="1">
    <citation type="submission" date="2016-06" db="EMBL/GenBank/DDBJ databases">
        <authorList>
            <person name="Kjaerup R.B."/>
            <person name="Dalgaard T.S."/>
            <person name="Juul-Madsen H.R."/>
        </authorList>
    </citation>
    <scope>NUCLEOTIDE SEQUENCE [LARGE SCALE GENOMIC DNA]</scope>
    <source>
        <strain evidence="3 4">DSM 16361</strain>
    </source>
</reference>
<evidence type="ECO:0000256" key="2">
    <source>
        <dbReference type="SAM" id="Phobius"/>
    </source>
</evidence>
<feature type="transmembrane region" description="Helical" evidence="2">
    <location>
        <begin position="416"/>
        <end position="438"/>
    </location>
</feature>
<feature type="transmembrane region" description="Helical" evidence="2">
    <location>
        <begin position="333"/>
        <end position="361"/>
    </location>
</feature>
<evidence type="ECO:0000313" key="3">
    <source>
        <dbReference type="EMBL" id="SBP87221.1"/>
    </source>
</evidence>
<organism evidence="3 4">
    <name type="scientific">Thiomonas delicata</name>
    <name type="common">Thiomonas cuprina</name>
    <dbReference type="NCBI Taxonomy" id="364030"/>
    <lineage>
        <taxon>Bacteria</taxon>
        <taxon>Pseudomonadati</taxon>
        <taxon>Pseudomonadota</taxon>
        <taxon>Betaproteobacteria</taxon>
        <taxon>Burkholderiales</taxon>
        <taxon>Thiomonas</taxon>
    </lineage>
</organism>
<feature type="transmembrane region" description="Helical" evidence="2">
    <location>
        <begin position="373"/>
        <end position="396"/>
    </location>
</feature>
<dbReference type="PANTHER" id="PTHR11328">
    <property type="entry name" value="MAJOR FACILITATOR SUPERFAMILY DOMAIN-CONTAINING PROTEIN"/>
    <property type="match status" value="1"/>
</dbReference>
<feature type="transmembrane region" description="Helical" evidence="2">
    <location>
        <begin position="172"/>
        <end position="190"/>
    </location>
</feature>
<feature type="transmembrane region" description="Helical" evidence="2">
    <location>
        <begin position="281"/>
        <end position="298"/>
    </location>
</feature>
<feature type="transmembrane region" description="Helical" evidence="2">
    <location>
        <begin position="248"/>
        <end position="269"/>
    </location>
</feature>
<accession>A0A238D1T9</accession>
<proteinExistence type="inferred from homology"/>
<sequence length="447" mass="47216">MSAESGGAARLNMLGANAQGRVWIKSCATVQLVCYGAPQFALSFVALPLYVFLPDYYATRFGVPLGFLGAVLLLARLLDAVIDPVIGRLADHRLGAGRGWRFMAVSGVLLALGFALLLGFPLVVVYASQPYTFTAVMGLALLLTYSGYSAASVTHQAWGSTLGTDEAERVRIFAWREGLGLAGVLVAASVTQLGGALGFTLVFTASLWIGLWLLRRAPAPRQFLVHETLHGLRAAFEPLRHLAFRRLLLVYLASGVAAAVPATLVLFFIRDRIGAPELAGFYLLIYFACGAAFLPLWLRVAKRWGAAPSWLVGMGLSVVVFLGAALLQPGDRWAYAGICAASGLALGSDLVLPPALLAGLIRNLGHGGQLEGAYFGIWGMATKLTLALAAGAALPLLASLGYVPGTPATGVLPPLVVAYCLLPCILKLLAGAALWFGWMHWARSPAC</sequence>
<dbReference type="AlphaFoldDB" id="A0A238D1T9"/>
<keyword evidence="4" id="KW-1185">Reference proteome</keyword>
<gene>
    <name evidence="3" type="ORF">THIARS_50469</name>
</gene>
<feature type="transmembrane region" description="Helical" evidence="2">
    <location>
        <begin position="102"/>
        <end position="127"/>
    </location>
</feature>